<evidence type="ECO:0000313" key="5">
    <source>
        <dbReference type="Proteomes" id="UP000057088"/>
    </source>
</evidence>
<feature type="signal peptide" evidence="1">
    <location>
        <begin position="1"/>
        <end position="22"/>
    </location>
</feature>
<reference evidence="5" key="1">
    <citation type="submission" date="2015-12" db="EMBL/GenBank/DDBJ databases">
        <title>FDA dAtabase for Regulatory Grade micrObial Sequences (FDA-ARGOS): Supporting development and validation of Infectious Disease Dx tests.</title>
        <authorList>
            <person name="Hoffmann M."/>
            <person name="Allard M."/>
            <person name="Evans P."/>
            <person name="Brown E."/>
            <person name="Tallon L.J."/>
            <person name="Sadzewicz L."/>
            <person name="Sengamalay N."/>
            <person name="Ott S."/>
            <person name="Godinez A."/>
            <person name="Nagaraj S."/>
            <person name="Vyas G."/>
            <person name="Aluvathingal J."/>
            <person name="Nadendla S."/>
            <person name="Geyer C."/>
            <person name="Sichtig H."/>
        </authorList>
    </citation>
    <scope>NUCLEOTIDE SEQUENCE [LARGE SCALE GENOMIC DNA]</scope>
    <source>
        <strain evidence="5">ATCC 33809</strain>
    </source>
</reference>
<evidence type="ECO:0000313" key="4">
    <source>
        <dbReference type="EMBL" id="SUP24670.1"/>
    </source>
</evidence>
<dbReference type="AlphaFoldDB" id="A0AAX2LNT0"/>
<evidence type="ECO:0000313" key="3">
    <source>
        <dbReference type="EMBL" id="AMF94559.1"/>
    </source>
</evidence>
<organism evidence="4 6">
    <name type="scientific">Vibrio fluvialis</name>
    <dbReference type="NCBI Taxonomy" id="676"/>
    <lineage>
        <taxon>Bacteria</taxon>
        <taxon>Pseudomonadati</taxon>
        <taxon>Pseudomonadota</taxon>
        <taxon>Gammaproteobacteria</taxon>
        <taxon>Vibrionales</taxon>
        <taxon>Vibrionaceae</taxon>
        <taxon>Vibrio</taxon>
    </lineage>
</organism>
<feature type="chain" id="PRO_5043343058" evidence="1">
    <location>
        <begin position="23"/>
        <end position="465"/>
    </location>
</feature>
<evidence type="ECO:0000259" key="2">
    <source>
        <dbReference type="Pfam" id="PF13449"/>
    </source>
</evidence>
<evidence type="ECO:0000256" key="1">
    <source>
        <dbReference type="SAM" id="SignalP"/>
    </source>
</evidence>
<sequence>MSKGKYLPAALLLSVLVGSAQAAQTSSIGSIDKQQGASLPYQVLRSDLKGTSGHAIEIRNGGYGSDMCAHPSNPNQFYAITDRGPNADYPHGSLGKGKMFPVPDYTPRIGLFEVTSKGTVKQLKTILLKRPDGTPITGLPNTSALGGTGETPYDASGDPIVVNSQQPFEQSKNPLKLDDYGLDPEGLVALRNGTFWVSDEYGPHLVHFDQNGVEIGRINAFTQDSRDTWHLPQEFAHRRANRGMEGLAITPDETTLVGIMQSTMMNPNKSTKDGDVVRIVTVDLNDGNVHQYLYRQEKKQNSNSGISALSANEFVVIERDGAFLRDKPKAMKHLYRIDLRGATDLETLPSAGDVQQDEKLGLMLGGKTIEQVVVEQGWDALDAYGIKPVQKTLLVDVAKQLHYPHDKLEGLWVVSPTQIAVINDDDFATWSSDGKLEQKYLDADRRRVDGNTLYVIDNLDLRAKP</sequence>
<dbReference type="PANTHER" id="PTHR37957">
    <property type="entry name" value="BLR7070 PROTEIN"/>
    <property type="match status" value="1"/>
</dbReference>
<protein>
    <submittedName>
        <fullName evidence="3">Phytase esterase-like protein</fullName>
    </submittedName>
    <submittedName>
        <fullName evidence="4">Uncharacterized protein conserved in bacteria</fullName>
    </submittedName>
</protein>
<dbReference type="Pfam" id="PF13449">
    <property type="entry name" value="Phytase-like"/>
    <property type="match status" value="1"/>
</dbReference>
<dbReference type="KEGG" id="vfl:AL536_13910"/>
<dbReference type="PANTHER" id="PTHR37957:SF1">
    <property type="entry name" value="PHYTASE-LIKE DOMAIN-CONTAINING PROTEIN"/>
    <property type="match status" value="1"/>
</dbReference>
<feature type="domain" description="Phytase-like" evidence="2">
    <location>
        <begin position="65"/>
        <end position="427"/>
    </location>
</feature>
<dbReference type="InterPro" id="IPR027372">
    <property type="entry name" value="Phytase-like_dom"/>
</dbReference>
<accession>A0AAX2LNT0</accession>
<gene>
    <name evidence="3" type="ORF">AL536_13910</name>
    <name evidence="4" type="ORF">NCTC11327_01528</name>
</gene>
<evidence type="ECO:0000313" key="6">
    <source>
        <dbReference type="Proteomes" id="UP000254626"/>
    </source>
</evidence>
<dbReference type="EMBL" id="UHIP01000001">
    <property type="protein sequence ID" value="SUP24670.1"/>
    <property type="molecule type" value="Genomic_DNA"/>
</dbReference>
<keyword evidence="1" id="KW-0732">Signal</keyword>
<dbReference type="SUPFAM" id="SSF101898">
    <property type="entry name" value="NHL repeat"/>
    <property type="match status" value="1"/>
</dbReference>
<reference evidence="4 6" key="3">
    <citation type="submission" date="2018-06" db="EMBL/GenBank/DDBJ databases">
        <authorList>
            <consortium name="Pathogen Informatics"/>
            <person name="Doyle S."/>
        </authorList>
    </citation>
    <scope>NUCLEOTIDE SEQUENCE [LARGE SCALE GENOMIC DNA]</scope>
    <source>
        <strain evidence="4 6">NCTC11327</strain>
    </source>
</reference>
<dbReference type="RefSeq" id="WP_061056557.1">
    <property type="nucleotide sequence ID" value="NZ_CABLBX010000002.1"/>
</dbReference>
<dbReference type="Proteomes" id="UP000057088">
    <property type="component" value="Chromosome 2"/>
</dbReference>
<name>A0AAX2LNT0_VIBFL</name>
<dbReference type="EMBL" id="CP014035">
    <property type="protein sequence ID" value="AMF94559.1"/>
    <property type="molecule type" value="Genomic_DNA"/>
</dbReference>
<keyword evidence="5" id="KW-1185">Reference proteome</keyword>
<dbReference type="GeneID" id="29386023"/>
<reference evidence="3" key="2">
    <citation type="submission" date="2018-01" db="EMBL/GenBank/DDBJ databases">
        <title>FDA dAtabase for Regulatory Grade micrObial Sequences (FDA-ARGOS): Supporting development and validation of Infectious Disease Dx tests.</title>
        <authorList>
            <person name="Hoffmann M."/>
            <person name="Allard M."/>
            <person name="Evans P."/>
            <person name="Brown E."/>
            <person name="Tallon L."/>
            <person name="Sadzewicz L."/>
            <person name="Sengamalay N."/>
            <person name="Ott S."/>
            <person name="Godinez A."/>
            <person name="Nagaraj S."/>
            <person name="Vyas G."/>
            <person name="Aluvathingal J."/>
            <person name="Nadendla S."/>
            <person name="Geyer C."/>
            <person name="Sichtig H."/>
        </authorList>
    </citation>
    <scope>NUCLEOTIDE SEQUENCE</scope>
    <source>
        <strain evidence="3">ATCC 33809</strain>
    </source>
</reference>
<dbReference type="Proteomes" id="UP000254626">
    <property type="component" value="Unassembled WGS sequence"/>
</dbReference>
<proteinExistence type="predicted"/>